<dbReference type="InterPro" id="IPR051609">
    <property type="entry name" value="NmrA/Isoflavone_reductase-like"/>
</dbReference>
<evidence type="ECO:0000256" key="1">
    <source>
        <dbReference type="ARBA" id="ARBA00022857"/>
    </source>
</evidence>
<evidence type="ECO:0000256" key="2">
    <source>
        <dbReference type="ARBA" id="ARBA00023002"/>
    </source>
</evidence>
<dbReference type="Gene3D" id="3.90.25.10">
    <property type="entry name" value="UDP-galactose 4-epimerase, domain 1"/>
    <property type="match status" value="1"/>
</dbReference>
<keyword evidence="5" id="KW-1185">Reference proteome</keyword>
<dbReference type="AlphaFoldDB" id="A0A9P4IL59"/>
<dbReference type="GO" id="GO:0016491">
    <property type="term" value="F:oxidoreductase activity"/>
    <property type="evidence" value="ECO:0007669"/>
    <property type="project" value="UniProtKB-KW"/>
</dbReference>
<proteinExistence type="predicted"/>
<dbReference type="Gene3D" id="3.40.50.720">
    <property type="entry name" value="NAD(P)-binding Rossmann-like Domain"/>
    <property type="match status" value="1"/>
</dbReference>
<feature type="domain" description="NmrA-like" evidence="3">
    <location>
        <begin position="3"/>
        <end position="310"/>
    </location>
</feature>
<dbReference type="SUPFAM" id="SSF51735">
    <property type="entry name" value="NAD(P)-binding Rossmann-fold domains"/>
    <property type="match status" value="1"/>
</dbReference>
<sequence length="329" mass="36199">MSRQKVLLLGATGETGGSILNGLLADKSLNVSVLIREASLEKPATKAIASRNVPIIVGDSTADVATLTSLVKGFDVVISAIDAASQLAQANLVDAAAAAGVKRFVPCGFMTIVPPGGIMLLRDQKEEINNRIFRNHLPYTIIDVGFWHILSVLALPSGKSDYVMLAPNANLFGDGNAPNLLTHLPDIGKFVAEIVKDPRTLNKRVVTWSDELSQNQIFDMMEDVSGEKIERQHVSEEEFKPQLAAARKAFEEDTSSEGMRLTSIMLHGSEYANSKFFRRDNTLENAKYLGYLDARELYPGFKPTTFREFLVNELLPGRAERPYPNLKIH</sequence>
<keyword evidence="2" id="KW-0560">Oxidoreductase</keyword>
<dbReference type="EMBL" id="ML978123">
    <property type="protein sequence ID" value="KAF2101288.1"/>
    <property type="molecule type" value="Genomic_DNA"/>
</dbReference>
<dbReference type="Pfam" id="PF05368">
    <property type="entry name" value="NmrA"/>
    <property type="match status" value="1"/>
</dbReference>
<dbReference type="PANTHER" id="PTHR47706:SF9">
    <property type="entry name" value="NMRA-LIKE DOMAIN-CONTAINING PROTEIN-RELATED"/>
    <property type="match status" value="1"/>
</dbReference>
<dbReference type="PANTHER" id="PTHR47706">
    <property type="entry name" value="NMRA-LIKE FAMILY PROTEIN"/>
    <property type="match status" value="1"/>
</dbReference>
<gene>
    <name evidence="4" type="ORF">NA57DRAFT_72731</name>
</gene>
<dbReference type="InterPro" id="IPR008030">
    <property type="entry name" value="NmrA-like"/>
</dbReference>
<comment type="caution">
    <text evidence="4">The sequence shown here is derived from an EMBL/GenBank/DDBJ whole genome shotgun (WGS) entry which is preliminary data.</text>
</comment>
<protein>
    <submittedName>
        <fullName evidence="4">NAD(P)-binding protein</fullName>
    </submittedName>
</protein>
<dbReference type="InterPro" id="IPR036291">
    <property type="entry name" value="NAD(P)-bd_dom_sf"/>
</dbReference>
<evidence type="ECO:0000313" key="4">
    <source>
        <dbReference type="EMBL" id="KAF2101288.1"/>
    </source>
</evidence>
<keyword evidence="1" id="KW-0521">NADP</keyword>
<reference evidence="4" key="1">
    <citation type="journal article" date="2020" name="Stud. Mycol.">
        <title>101 Dothideomycetes genomes: a test case for predicting lifestyles and emergence of pathogens.</title>
        <authorList>
            <person name="Haridas S."/>
            <person name="Albert R."/>
            <person name="Binder M."/>
            <person name="Bloem J."/>
            <person name="Labutti K."/>
            <person name="Salamov A."/>
            <person name="Andreopoulos B."/>
            <person name="Baker S."/>
            <person name="Barry K."/>
            <person name="Bills G."/>
            <person name="Bluhm B."/>
            <person name="Cannon C."/>
            <person name="Castanera R."/>
            <person name="Culley D."/>
            <person name="Daum C."/>
            <person name="Ezra D."/>
            <person name="Gonzalez J."/>
            <person name="Henrissat B."/>
            <person name="Kuo A."/>
            <person name="Liang C."/>
            <person name="Lipzen A."/>
            <person name="Lutzoni F."/>
            <person name="Magnuson J."/>
            <person name="Mondo S."/>
            <person name="Nolan M."/>
            <person name="Ohm R."/>
            <person name="Pangilinan J."/>
            <person name="Park H.-J."/>
            <person name="Ramirez L."/>
            <person name="Alfaro M."/>
            <person name="Sun H."/>
            <person name="Tritt A."/>
            <person name="Yoshinaga Y."/>
            <person name="Zwiers L.-H."/>
            <person name="Turgeon B."/>
            <person name="Goodwin S."/>
            <person name="Spatafora J."/>
            <person name="Crous P."/>
            <person name="Grigoriev I."/>
        </authorList>
    </citation>
    <scope>NUCLEOTIDE SEQUENCE</scope>
    <source>
        <strain evidence="4">CBS 133067</strain>
    </source>
</reference>
<name>A0A9P4IL59_9PEZI</name>
<evidence type="ECO:0000259" key="3">
    <source>
        <dbReference type="Pfam" id="PF05368"/>
    </source>
</evidence>
<accession>A0A9P4IL59</accession>
<dbReference type="Proteomes" id="UP000799772">
    <property type="component" value="Unassembled WGS sequence"/>
</dbReference>
<organism evidence="4 5">
    <name type="scientific">Rhizodiscina lignyota</name>
    <dbReference type="NCBI Taxonomy" id="1504668"/>
    <lineage>
        <taxon>Eukaryota</taxon>
        <taxon>Fungi</taxon>
        <taxon>Dikarya</taxon>
        <taxon>Ascomycota</taxon>
        <taxon>Pezizomycotina</taxon>
        <taxon>Dothideomycetes</taxon>
        <taxon>Pleosporomycetidae</taxon>
        <taxon>Aulographales</taxon>
        <taxon>Rhizodiscinaceae</taxon>
        <taxon>Rhizodiscina</taxon>
    </lineage>
</organism>
<evidence type="ECO:0000313" key="5">
    <source>
        <dbReference type="Proteomes" id="UP000799772"/>
    </source>
</evidence>
<dbReference type="OrthoDB" id="419598at2759"/>